<comment type="caution">
    <text evidence="2">The sequence shown here is derived from an EMBL/GenBank/DDBJ whole genome shotgun (WGS) entry which is preliminary data.</text>
</comment>
<keyword evidence="3" id="KW-1185">Reference proteome</keyword>
<evidence type="ECO:0000256" key="1">
    <source>
        <dbReference type="SAM" id="MobiDB-lite"/>
    </source>
</evidence>
<feature type="non-terminal residue" evidence="2">
    <location>
        <position position="1"/>
    </location>
</feature>
<evidence type="ECO:0000313" key="3">
    <source>
        <dbReference type="Proteomes" id="UP000678393"/>
    </source>
</evidence>
<feature type="region of interest" description="Disordered" evidence="1">
    <location>
        <begin position="49"/>
        <end position="68"/>
    </location>
</feature>
<feature type="region of interest" description="Disordered" evidence="1">
    <location>
        <begin position="1"/>
        <end position="29"/>
    </location>
</feature>
<sequence>SGTPVSFNAATPPVSRPSSKQPSQAGSPVLLQNSVLRDASAALNIDACGGKEAASRSSSPGLATPTTR</sequence>
<organism evidence="2 3">
    <name type="scientific">Candidula unifasciata</name>
    <dbReference type="NCBI Taxonomy" id="100452"/>
    <lineage>
        <taxon>Eukaryota</taxon>
        <taxon>Metazoa</taxon>
        <taxon>Spiralia</taxon>
        <taxon>Lophotrochozoa</taxon>
        <taxon>Mollusca</taxon>
        <taxon>Gastropoda</taxon>
        <taxon>Heterobranchia</taxon>
        <taxon>Euthyneura</taxon>
        <taxon>Panpulmonata</taxon>
        <taxon>Eupulmonata</taxon>
        <taxon>Stylommatophora</taxon>
        <taxon>Helicina</taxon>
        <taxon>Helicoidea</taxon>
        <taxon>Geomitridae</taxon>
        <taxon>Candidula</taxon>
    </lineage>
</organism>
<accession>A0A8S3ZAR1</accession>
<proteinExistence type="predicted"/>
<evidence type="ECO:0000313" key="2">
    <source>
        <dbReference type="EMBL" id="CAG5124900.1"/>
    </source>
</evidence>
<protein>
    <submittedName>
        <fullName evidence="2">Uncharacterized protein</fullName>
    </submittedName>
</protein>
<reference evidence="2" key="1">
    <citation type="submission" date="2021-04" db="EMBL/GenBank/DDBJ databases">
        <authorList>
            <consortium name="Molecular Ecology Group"/>
        </authorList>
    </citation>
    <scope>NUCLEOTIDE SEQUENCE</scope>
</reference>
<dbReference type="AlphaFoldDB" id="A0A8S3ZAR1"/>
<feature type="non-terminal residue" evidence="2">
    <location>
        <position position="68"/>
    </location>
</feature>
<feature type="compositionally biased region" description="Polar residues" evidence="1">
    <location>
        <begin position="55"/>
        <end position="68"/>
    </location>
</feature>
<name>A0A8S3ZAR1_9EUPU</name>
<dbReference type="EMBL" id="CAJHNH020001904">
    <property type="protein sequence ID" value="CAG5124900.1"/>
    <property type="molecule type" value="Genomic_DNA"/>
</dbReference>
<feature type="compositionally biased region" description="Polar residues" evidence="1">
    <location>
        <begin position="16"/>
        <end position="29"/>
    </location>
</feature>
<gene>
    <name evidence="2" type="ORF">CUNI_LOCUS10458</name>
</gene>
<dbReference type="Proteomes" id="UP000678393">
    <property type="component" value="Unassembled WGS sequence"/>
</dbReference>